<keyword evidence="4" id="KW-0862">Zinc</keyword>
<dbReference type="InterPro" id="IPR000962">
    <property type="entry name" value="Znf_DskA_TraR"/>
</dbReference>
<dbReference type="NCBIfam" id="TIGR02420">
    <property type="entry name" value="dksA"/>
    <property type="match status" value="1"/>
</dbReference>
<dbReference type="InterPro" id="IPR020460">
    <property type="entry name" value="Znf_C4-type_bac"/>
</dbReference>
<dbReference type="HAMAP" id="MF_00926">
    <property type="entry name" value="DksA"/>
    <property type="match status" value="1"/>
</dbReference>
<keyword evidence="1" id="KW-0963">Cytoplasm</keyword>
<evidence type="ECO:0000259" key="6">
    <source>
        <dbReference type="Pfam" id="PF01258"/>
    </source>
</evidence>
<dbReference type="InterPro" id="IPR048489">
    <property type="entry name" value="DksA_N"/>
</dbReference>
<comment type="caution">
    <text evidence="8">The sequence shown here is derived from an EMBL/GenBank/DDBJ whole genome shotgun (WGS) entry which is preliminary data.</text>
</comment>
<evidence type="ECO:0000256" key="4">
    <source>
        <dbReference type="ARBA" id="ARBA00022833"/>
    </source>
</evidence>
<feature type="domain" description="Zinc finger DksA/TraR C4-type" evidence="6">
    <location>
        <begin position="99"/>
        <end position="130"/>
    </location>
</feature>
<dbReference type="PANTHER" id="PTHR33823:SF2">
    <property type="entry name" value="RNA POLYMERASE-BINDING TRANSCRIPTION FACTOR DKSA"/>
    <property type="match status" value="1"/>
</dbReference>
<evidence type="ECO:0000256" key="2">
    <source>
        <dbReference type="ARBA" id="ARBA00022723"/>
    </source>
</evidence>
<feature type="domain" description="DnaK suppressor protein DksA N-terminal" evidence="7">
    <location>
        <begin position="26"/>
        <end position="93"/>
    </location>
</feature>
<evidence type="ECO:0000259" key="7">
    <source>
        <dbReference type="Pfam" id="PF21157"/>
    </source>
</evidence>
<dbReference type="PROSITE" id="PS51128">
    <property type="entry name" value="ZF_DKSA_2"/>
    <property type="match status" value="1"/>
</dbReference>
<dbReference type="PANTHER" id="PTHR33823">
    <property type="entry name" value="RNA POLYMERASE-BINDING TRANSCRIPTION FACTOR DKSA-RELATED"/>
    <property type="match status" value="1"/>
</dbReference>
<name>A0A0F9NYS7_9ZZZZ</name>
<evidence type="ECO:0000256" key="3">
    <source>
        <dbReference type="ARBA" id="ARBA00022771"/>
    </source>
</evidence>
<keyword evidence="3" id="KW-0863">Zinc-finger</keyword>
<dbReference type="EMBL" id="LAZR01002866">
    <property type="protein sequence ID" value="KKN24665.1"/>
    <property type="molecule type" value="Genomic_DNA"/>
</dbReference>
<evidence type="ECO:0000313" key="8">
    <source>
        <dbReference type="EMBL" id="KKN24665.1"/>
    </source>
</evidence>
<reference evidence="8" key="1">
    <citation type="journal article" date="2015" name="Nature">
        <title>Complex archaea that bridge the gap between prokaryotes and eukaryotes.</title>
        <authorList>
            <person name="Spang A."/>
            <person name="Saw J.H."/>
            <person name="Jorgensen S.L."/>
            <person name="Zaremba-Niedzwiedzka K."/>
            <person name="Martijn J."/>
            <person name="Lind A.E."/>
            <person name="van Eijk R."/>
            <person name="Schleper C."/>
            <person name="Guy L."/>
            <person name="Ettema T.J."/>
        </authorList>
    </citation>
    <scope>NUCLEOTIDE SEQUENCE</scope>
</reference>
<dbReference type="Pfam" id="PF21157">
    <property type="entry name" value="DksA_N"/>
    <property type="match status" value="1"/>
</dbReference>
<keyword evidence="2" id="KW-0479">Metal-binding</keyword>
<evidence type="ECO:0000256" key="5">
    <source>
        <dbReference type="ARBA" id="ARBA00023054"/>
    </source>
</evidence>
<dbReference type="SUPFAM" id="SSF109635">
    <property type="entry name" value="DnaK suppressor protein DksA, alpha-hairpin domain"/>
    <property type="match status" value="1"/>
</dbReference>
<organism evidence="8">
    <name type="scientific">marine sediment metagenome</name>
    <dbReference type="NCBI Taxonomy" id="412755"/>
    <lineage>
        <taxon>unclassified sequences</taxon>
        <taxon>metagenomes</taxon>
        <taxon>ecological metagenomes</taxon>
    </lineage>
</organism>
<evidence type="ECO:0000256" key="1">
    <source>
        <dbReference type="ARBA" id="ARBA00022490"/>
    </source>
</evidence>
<protein>
    <submittedName>
        <fullName evidence="8">Uncharacterized protein</fullName>
    </submittedName>
</protein>
<dbReference type="InterPro" id="IPR020458">
    <property type="entry name" value="Znf_DskA_TraR_CS"/>
</dbReference>
<dbReference type="Gene3D" id="1.20.120.910">
    <property type="entry name" value="DksA, coiled-coil domain"/>
    <property type="match status" value="1"/>
</dbReference>
<proteinExistence type="inferred from homology"/>
<dbReference type="Pfam" id="PF01258">
    <property type="entry name" value="zf-dskA_traR"/>
    <property type="match status" value="1"/>
</dbReference>
<dbReference type="PROSITE" id="PS01102">
    <property type="entry name" value="ZF_DKSA_1"/>
    <property type="match status" value="1"/>
</dbReference>
<dbReference type="InterPro" id="IPR037187">
    <property type="entry name" value="DnaK_N"/>
</dbReference>
<sequence>MENTQVETKVAPYVEVPGEEYMNDNQVEHFRHLLHNWRAQLRAEVDRTVHHMQDEAANFPDPNDRATQEEEFTLELRTRDRERKLIKKIDESLIDLDKGDYGFCESCGTEIGIRRLEARPTATLCIDCKTLDEIREKNRI</sequence>
<dbReference type="GO" id="GO:0008270">
    <property type="term" value="F:zinc ion binding"/>
    <property type="evidence" value="ECO:0007669"/>
    <property type="project" value="UniProtKB-KW"/>
</dbReference>
<dbReference type="PRINTS" id="PR00618">
    <property type="entry name" value="DKSAZNFINGER"/>
</dbReference>
<dbReference type="SUPFAM" id="SSF57716">
    <property type="entry name" value="Glucocorticoid receptor-like (DNA-binding domain)"/>
    <property type="match status" value="1"/>
</dbReference>
<dbReference type="AlphaFoldDB" id="A0A0F9NYS7"/>
<gene>
    <name evidence="8" type="ORF">LCGC14_0892690</name>
</gene>
<accession>A0A0F9NYS7</accession>
<dbReference type="InterPro" id="IPR012784">
    <property type="entry name" value="DksA_RNA_pol-bd"/>
</dbReference>
<keyword evidence="5" id="KW-0175">Coiled coil</keyword>